<dbReference type="InterPro" id="IPR036188">
    <property type="entry name" value="FAD/NAD-bd_sf"/>
</dbReference>
<sequence>MAASALVLGAGMVGVSVALHLRRRGMDVVLLDRQGPGEGASFGNGGLLQREAVHPHPFPRDWSELWRIAGNRAVDATYHPVALPGLALPLLRYWWHSEPARYARIAEAYAKLIATCLDEHLALARGTPAAALLRPIGWMRLFSTPQRLEAALALAEAARRDHGVGYRALDGAALAAAEPHLQVARAGALHWTDPLSVSDPHALTLEYAARFTEAGGSLARGDATTLTRHGAGWRVQAQQGGVEAAQVVVALGAAAGQVTRRLGYAPPLFGKRGYHRHFRLRGNAVLHRPILDTESGFLLAPMQAGIRLTTGAEFARDAAPPTPVQLARAEPLARRLLPLGEAVEASPWMGVRPCTPDMLPIIGPLPGQPGAWCAFGHAHQGLTLGPTTGRLLAEMMTGETPFLDPAPYRAERFN</sequence>
<dbReference type="Gene3D" id="3.30.9.10">
    <property type="entry name" value="D-Amino Acid Oxidase, subunit A, domain 2"/>
    <property type="match status" value="1"/>
</dbReference>
<evidence type="ECO:0000259" key="2">
    <source>
        <dbReference type="Pfam" id="PF01266"/>
    </source>
</evidence>
<dbReference type="EMBL" id="JAAVNE010000016">
    <property type="protein sequence ID" value="NKC31542.1"/>
    <property type="molecule type" value="Genomic_DNA"/>
</dbReference>
<dbReference type="PANTHER" id="PTHR13847">
    <property type="entry name" value="SARCOSINE DEHYDROGENASE-RELATED"/>
    <property type="match status" value="1"/>
</dbReference>
<name>A0ABX1E6Y0_9PROT</name>
<protein>
    <submittedName>
        <fullName evidence="3">FAD-binding oxidoreductase</fullName>
    </submittedName>
</protein>
<dbReference type="Proteomes" id="UP000787635">
    <property type="component" value="Unassembled WGS sequence"/>
</dbReference>
<feature type="domain" description="FAD dependent oxidoreductase" evidence="2">
    <location>
        <begin position="6"/>
        <end position="395"/>
    </location>
</feature>
<dbReference type="Gene3D" id="3.50.50.60">
    <property type="entry name" value="FAD/NAD(P)-binding domain"/>
    <property type="match status" value="2"/>
</dbReference>
<dbReference type="Pfam" id="PF01266">
    <property type="entry name" value="DAO"/>
    <property type="match status" value="1"/>
</dbReference>
<dbReference type="RefSeq" id="WP_168030647.1">
    <property type="nucleotide sequence ID" value="NZ_JAAVNE010000016.1"/>
</dbReference>
<organism evidence="3 4">
    <name type="scientific">Falsiroseomonas selenitidurans</name>
    <dbReference type="NCBI Taxonomy" id="2716335"/>
    <lineage>
        <taxon>Bacteria</taxon>
        <taxon>Pseudomonadati</taxon>
        <taxon>Pseudomonadota</taxon>
        <taxon>Alphaproteobacteria</taxon>
        <taxon>Acetobacterales</taxon>
        <taxon>Roseomonadaceae</taxon>
        <taxon>Falsiroseomonas</taxon>
    </lineage>
</organism>
<accession>A0ABX1E6Y0</accession>
<proteinExistence type="predicted"/>
<dbReference type="InterPro" id="IPR006076">
    <property type="entry name" value="FAD-dep_OxRdtase"/>
</dbReference>
<keyword evidence="4" id="KW-1185">Reference proteome</keyword>
<gene>
    <name evidence="3" type="ORF">HEQ75_11790</name>
</gene>
<comment type="caution">
    <text evidence="3">The sequence shown here is derived from an EMBL/GenBank/DDBJ whole genome shotgun (WGS) entry which is preliminary data.</text>
</comment>
<evidence type="ECO:0000313" key="3">
    <source>
        <dbReference type="EMBL" id="NKC31542.1"/>
    </source>
</evidence>
<dbReference type="SUPFAM" id="SSF54373">
    <property type="entry name" value="FAD-linked reductases, C-terminal domain"/>
    <property type="match status" value="1"/>
</dbReference>
<keyword evidence="1" id="KW-0560">Oxidoreductase</keyword>
<dbReference type="PANTHER" id="PTHR13847:SF289">
    <property type="entry name" value="GLYCINE OXIDASE"/>
    <property type="match status" value="1"/>
</dbReference>
<dbReference type="SUPFAM" id="SSF51905">
    <property type="entry name" value="FAD/NAD(P)-binding domain"/>
    <property type="match status" value="1"/>
</dbReference>
<reference evidence="3 4" key="1">
    <citation type="submission" date="2020-03" db="EMBL/GenBank/DDBJ databases">
        <title>Roseomonas selenitidurans sp. nov. isolated from urban soil.</title>
        <authorList>
            <person name="Liu H."/>
        </authorList>
    </citation>
    <scope>NUCLEOTIDE SEQUENCE [LARGE SCALE GENOMIC DNA]</scope>
    <source>
        <strain evidence="3 4">BU-1</strain>
    </source>
</reference>
<evidence type="ECO:0000256" key="1">
    <source>
        <dbReference type="ARBA" id="ARBA00023002"/>
    </source>
</evidence>
<evidence type="ECO:0000313" key="4">
    <source>
        <dbReference type="Proteomes" id="UP000787635"/>
    </source>
</evidence>